<dbReference type="InterPro" id="IPR032675">
    <property type="entry name" value="LRR_dom_sf"/>
</dbReference>
<organism evidence="2 3">
    <name type="scientific">Aureobasidium melanogenum</name>
    <name type="common">Aureobasidium pullulans var. melanogenum</name>
    <dbReference type="NCBI Taxonomy" id="46634"/>
    <lineage>
        <taxon>Eukaryota</taxon>
        <taxon>Fungi</taxon>
        <taxon>Dikarya</taxon>
        <taxon>Ascomycota</taxon>
        <taxon>Pezizomycotina</taxon>
        <taxon>Dothideomycetes</taxon>
        <taxon>Dothideomycetidae</taxon>
        <taxon>Dothideales</taxon>
        <taxon>Saccotheciaceae</taxon>
        <taxon>Aureobasidium</taxon>
    </lineage>
</organism>
<dbReference type="InterPro" id="IPR036047">
    <property type="entry name" value="F-box-like_dom_sf"/>
</dbReference>
<dbReference type="AlphaFoldDB" id="A0A9P8GN18"/>
<evidence type="ECO:0000313" key="3">
    <source>
        <dbReference type="Proteomes" id="UP000767238"/>
    </source>
</evidence>
<dbReference type="Proteomes" id="UP000767238">
    <property type="component" value="Unassembled WGS sequence"/>
</dbReference>
<reference evidence="2" key="2">
    <citation type="submission" date="2021-08" db="EMBL/GenBank/DDBJ databases">
        <authorList>
            <person name="Gostincar C."/>
            <person name="Sun X."/>
            <person name="Song Z."/>
            <person name="Gunde-Cimerman N."/>
        </authorList>
    </citation>
    <scope>NUCLEOTIDE SEQUENCE</scope>
    <source>
        <strain evidence="2">EXF-8016</strain>
    </source>
</reference>
<dbReference type="Gene3D" id="3.80.10.10">
    <property type="entry name" value="Ribonuclease Inhibitor"/>
    <property type="match status" value="1"/>
</dbReference>
<dbReference type="OrthoDB" id="3892448at2759"/>
<feature type="compositionally biased region" description="Basic and acidic residues" evidence="1">
    <location>
        <begin position="465"/>
        <end position="476"/>
    </location>
</feature>
<evidence type="ECO:0008006" key="4">
    <source>
        <dbReference type="Google" id="ProtNLM"/>
    </source>
</evidence>
<dbReference type="SUPFAM" id="SSF81383">
    <property type="entry name" value="F-box domain"/>
    <property type="match status" value="1"/>
</dbReference>
<dbReference type="EMBL" id="JAHFYH010000009">
    <property type="protein sequence ID" value="KAH0228137.1"/>
    <property type="molecule type" value="Genomic_DNA"/>
</dbReference>
<feature type="compositionally biased region" description="Acidic residues" evidence="1">
    <location>
        <begin position="443"/>
        <end position="464"/>
    </location>
</feature>
<feature type="non-terminal residue" evidence="2">
    <location>
        <position position="476"/>
    </location>
</feature>
<reference evidence="2" key="1">
    <citation type="journal article" date="2021" name="J Fungi (Basel)">
        <title>Virulence traits and population genomics of the black yeast Aureobasidium melanogenum.</title>
        <authorList>
            <person name="Cernosa A."/>
            <person name="Sun X."/>
            <person name="Gostincar C."/>
            <person name="Fang C."/>
            <person name="Gunde-Cimerman N."/>
            <person name="Song Z."/>
        </authorList>
    </citation>
    <scope>NUCLEOTIDE SEQUENCE</scope>
    <source>
        <strain evidence="2">EXF-8016</strain>
    </source>
</reference>
<name>A0A9P8GN18_AURME</name>
<comment type="caution">
    <text evidence="2">The sequence shown here is derived from an EMBL/GenBank/DDBJ whole genome shotgun (WGS) entry which is preliminary data.</text>
</comment>
<gene>
    <name evidence="2" type="ORF">KCV03_g2083</name>
</gene>
<feature type="region of interest" description="Disordered" evidence="1">
    <location>
        <begin position="439"/>
        <end position="476"/>
    </location>
</feature>
<accession>A0A9P8GN18</accession>
<proteinExistence type="predicted"/>
<evidence type="ECO:0000256" key="1">
    <source>
        <dbReference type="SAM" id="MobiDB-lite"/>
    </source>
</evidence>
<evidence type="ECO:0000313" key="2">
    <source>
        <dbReference type="EMBL" id="KAH0228137.1"/>
    </source>
</evidence>
<protein>
    <recommendedName>
        <fullName evidence="4">F-box domain-containing protein</fullName>
    </recommendedName>
</protein>
<sequence length="476" mass="54833">MTLPNCANMNALPLELKQRICSFLTPKYLKPLRLTCKVFATAAERYLIERFILFLHPESLATLRKIAEHEAFSKYLTTVIYDSTRLRRGSWETSQRRPLETPRWADYRPKTLTLNEHESYAELTTRIMRIATNNHAAAQAEVRAHRIRLKQLYYYQRSSEVYGDLKRVMKHAFGRCGRLKNVVLSSCHPIAVTEARAQFFEVAHSIKWWTLDSDMPEETFWDPRAFESLTLIEMNLPTGFRLSDAQAMSNLKHLRVRLAEGTYSYEVPELRHVFEGICQLETLSLFASDYDITEIIKVIRSSNLRVCLIHFDHIQGDELVNFLLHSANTLQRLAIGFGSTDIGWAPVLCSISCRFPALKRVQLEDLKHPVYQMSMSRDAELQAERFVLSGGLKPLIQYTTITSNSYDSRGRGFSTNEDSYEELPSGLWTDYEKIANEYWDGSISEDEDMDVQEGAGEEAEEDEDEHGRENEGEGEN</sequence>